<proteinExistence type="predicted"/>
<sequence>MAHLFLRLKASRAGISMMVPMPSGLFTAKKLNPTTKFSSKACQRIWMESLHSPACLLPFSLPSSSIVFRTCNRIPRNNRYIIISNRLLCSPRSHSKSHLSPQRSPVPSTPPPPYSDFKPSNSDLRVNALWLGGLVCSLSAALFATLVQQWVRSYMEVFQRYDHPLKRARFRQFFFEGARSMRLMAATVPPLIRISLVLFFFGLGDSLLNVNTTIGVVTIIPIFCSGTFFLYGMLAPHLNLQSPHQTLFSWPIFFLLQKFKRFYSGDRTVTKKLTSMSIEACQEWLVTEETDGRKDRDVRAIRWLIDSTAVNAEMEPLVLAIPGSFNTEWGQEVWKEVSSQARDTSEPLTVSLTAGSQVSLVPHSPRPLEGAAVDTISRCVRRLFETCNNHSYFENEEARRRRMRACVEAVASFVCCIDFRLDRFGEVGKLVSEIGCIEKINQSPTSTPDPSFIMRWTCLSLVAIQQILGSKPLRGRAKYAVSGLTRIQSDFGRPDEAALMSAKRIDECLKTAWERVEELCRAFEPWAKKTREHVEQILRKHERQISDLERVKVEADGMKDVDGRISLYQDAMDDATYRLTRKLPGVSFDELNRSESFLLSDTFNPPATGSTPLTPQLIFPGQRVQALARLGPKLREVLDGRVAEGYEDVLESLKSVDQVPVSLRRPDGLMERQLWRLQDLRDGGGLGFTVELFFLSLRRLLSMPSSHESNSVFYIGTFKLIASRWMEGRKSLGTQRILLHIICDLIIRDRGVFSGFSYPESITNMLLDMVGNMLQGYAGPDEHVRDAVREIRSIDSRTYMDMDMELRRKALAAIPGFSDRHNPEHIDHVANFGRHPVMINSCI</sequence>
<gene>
    <name evidence="5" type="ORF">EDB92DRAFT_313599</name>
</gene>
<evidence type="ECO:0000313" key="5">
    <source>
        <dbReference type="EMBL" id="KAH8994219.1"/>
    </source>
</evidence>
<dbReference type="InterPro" id="IPR045338">
    <property type="entry name" value="DUF6535"/>
</dbReference>
<organism evidence="5 6">
    <name type="scientific">Lactarius akahatsu</name>
    <dbReference type="NCBI Taxonomy" id="416441"/>
    <lineage>
        <taxon>Eukaryota</taxon>
        <taxon>Fungi</taxon>
        <taxon>Dikarya</taxon>
        <taxon>Basidiomycota</taxon>
        <taxon>Agaricomycotina</taxon>
        <taxon>Agaricomycetes</taxon>
        <taxon>Russulales</taxon>
        <taxon>Russulaceae</taxon>
        <taxon>Lactarius</taxon>
    </lineage>
</organism>
<feature type="region of interest" description="Disordered" evidence="2">
    <location>
        <begin position="93"/>
        <end position="114"/>
    </location>
</feature>
<feature type="transmembrane region" description="Helical" evidence="3">
    <location>
        <begin position="128"/>
        <end position="151"/>
    </location>
</feature>
<evidence type="ECO:0000313" key="6">
    <source>
        <dbReference type="Proteomes" id="UP001201163"/>
    </source>
</evidence>
<dbReference type="AlphaFoldDB" id="A0AAD4QC47"/>
<evidence type="ECO:0000256" key="3">
    <source>
        <dbReference type="SAM" id="Phobius"/>
    </source>
</evidence>
<keyword evidence="1" id="KW-0175">Coiled coil</keyword>
<feature type="domain" description="DUF6535" evidence="4">
    <location>
        <begin position="96"/>
        <end position="208"/>
    </location>
</feature>
<feature type="transmembrane region" description="Helical" evidence="3">
    <location>
        <begin position="214"/>
        <end position="234"/>
    </location>
</feature>
<evidence type="ECO:0000256" key="1">
    <source>
        <dbReference type="SAM" id="Coils"/>
    </source>
</evidence>
<evidence type="ECO:0000256" key="2">
    <source>
        <dbReference type="SAM" id="MobiDB-lite"/>
    </source>
</evidence>
<reference evidence="5" key="1">
    <citation type="submission" date="2022-01" db="EMBL/GenBank/DDBJ databases">
        <title>Comparative genomics reveals a dynamic genome evolution in the ectomycorrhizal milk-cap (Lactarius) mushrooms.</title>
        <authorList>
            <consortium name="DOE Joint Genome Institute"/>
            <person name="Lebreton A."/>
            <person name="Tang N."/>
            <person name="Kuo A."/>
            <person name="LaButti K."/>
            <person name="Drula E."/>
            <person name="Barry K."/>
            <person name="Clum A."/>
            <person name="Lipzen A."/>
            <person name="Mousain D."/>
            <person name="Ng V."/>
            <person name="Wang R."/>
            <person name="Wang X."/>
            <person name="Dai Y."/>
            <person name="Henrissat B."/>
            <person name="Grigoriev I.V."/>
            <person name="Guerin-Laguette A."/>
            <person name="Yu F."/>
            <person name="Martin F.M."/>
        </authorList>
    </citation>
    <scope>NUCLEOTIDE SEQUENCE</scope>
    <source>
        <strain evidence="5">QP</strain>
    </source>
</reference>
<feature type="coiled-coil region" evidence="1">
    <location>
        <begin position="531"/>
        <end position="558"/>
    </location>
</feature>
<keyword evidence="3" id="KW-0812">Transmembrane</keyword>
<accession>A0AAD4QC47</accession>
<dbReference type="EMBL" id="JAKELL010000015">
    <property type="protein sequence ID" value="KAH8994219.1"/>
    <property type="molecule type" value="Genomic_DNA"/>
</dbReference>
<feature type="transmembrane region" description="Helical" evidence="3">
    <location>
        <begin position="183"/>
        <end position="202"/>
    </location>
</feature>
<dbReference type="Proteomes" id="UP001201163">
    <property type="component" value="Unassembled WGS sequence"/>
</dbReference>
<protein>
    <recommendedName>
        <fullName evidence="4">DUF6535 domain-containing protein</fullName>
    </recommendedName>
</protein>
<keyword evidence="3" id="KW-1133">Transmembrane helix</keyword>
<evidence type="ECO:0000259" key="4">
    <source>
        <dbReference type="Pfam" id="PF20153"/>
    </source>
</evidence>
<name>A0AAD4QC47_9AGAM</name>
<keyword evidence="3" id="KW-0472">Membrane</keyword>
<comment type="caution">
    <text evidence="5">The sequence shown here is derived from an EMBL/GenBank/DDBJ whole genome shotgun (WGS) entry which is preliminary data.</text>
</comment>
<keyword evidence="6" id="KW-1185">Reference proteome</keyword>
<dbReference type="Pfam" id="PF20153">
    <property type="entry name" value="DUF6535"/>
    <property type="match status" value="1"/>
</dbReference>